<keyword evidence="1" id="KW-0472">Membrane</keyword>
<evidence type="ECO:0000313" key="3">
    <source>
        <dbReference type="Proteomes" id="UP000596742"/>
    </source>
</evidence>
<evidence type="ECO:0000256" key="1">
    <source>
        <dbReference type="SAM" id="Phobius"/>
    </source>
</evidence>
<proteinExistence type="predicted"/>
<protein>
    <submittedName>
        <fullName evidence="2">Uncharacterized protein</fullName>
    </submittedName>
</protein>
<dbReference type="Proteomes" id="UP000596742">
    <property type="component" value="Unassembled WGS sequence"/>
</dbReference>
<sequence length="342" mass="39566">MGDECVFMVIAVLFLSGGVLISSWIKDFKNTTHVIKEDQADNSEDMVIMRQELQQCKTSMTQMAQDFISLQDNFTQIQEKVGNLSKVLNVSVENARDDFLHLKRDMKILNGMQDIQEHRYITYSETVVLLLAVLTIWTLILFLIAYKFFPRRNGFYGSQGSNHDDPHDTNESLCAQVPVQAPIKQKRWTSELEESICILSFHEETQDLHHRIITSVFEEEEVEIKPFLLEKTDPDVLDIPRCQFIFVFVDFNETNVILENPGAKRSDTVQACMDMRADVFVIYTRDRHSSHLEDGTLYNKDLSAFTGHFLLKKLTAKNRGLSVNDTFTQYQKSHIRKIVLEK</sequence>
<comment type="caution">
    <text evidence="2">The sequence shown here is derived from an EMBL/GenBank/DDBJ whole genome shotgun (WGS) entry which is preliminary data.</text>
</comment>
<reference evidence="2" key="1">
    <citation type="submission" date="2018-11" db="EMBL/GenBank/DDBJ databases">
        <authorList>
            <person name="Alioto T."/>
            <person name="Alioto T."/>
        </authorList>
    </citation>
    <scope>NUCLEOTIDE SEQUENCE</scope>
</reference>
<feature type="transmembrane region" description="Helical" evidence="1">
    <location>
        <begin position="6"/>
        <end position="25"/>
    </location>
</feature>
<dbReference type="OrthoDB" id="6124817at2759"/>
<dbReference type="EMBL" id="UYJE01000219">
    <property type="protein sequence ID" value="VDH91275.1"/>
    <property type="molecule type" value="Genomic_DNA"/>
</dbReference>
<organism evidence="2 3">
    <name type="scientific">Mytilus galloprovincialis</name>
    <name type="common">Mediterranean mussel</name>
    <dbReference type="NCBI Taxonomy" id="29158"/>
    <lineage>
        <taxon>Eukaryota</taxon>
        <taxon>Metazoa</taxon>
        <taxon>Spiralia</taxon>
        <taxon>Lophotrochozoa</taxon>
        <taxon>Mollusca</taxon>
        <taxon>Bivalvia</taxon>
        <taxon>Autobranchia</taxon>
        <taxon>Pteriomorphia</taxon>
        <taxon>Mytilida</taxon>
        <taxon>Mytiloidea</taxon>
        <taxon>Mytilidae</taxon>
        <taxon>Mytilinae</taxon>
        <taxon>Mytilus</taxon>
    </lineage>
</organism>
<gene>
    <name evidence="2" type="ORF">MGAL_10B002264</name>
</gene>
<evidence type="ECO:0000313" key="2">
    <source>
        <dbReference type="EMBL" id="VDH91275.1"/>
    </source>
</evidence>
<feature type="transmembrane region" description="Helical" evidence="1">
    <location>
        <begin position="127"/>
        <end position="149"/>
    </location>
</feature>
<keyword evidence="3" id="KW-1185">Reference proteome</keyword>
<dbReference type="AlphaFoldDB" id="A0A8B6BJX3"/>
<accession>A0A8B6BJX3</accession>
<keyword evidence="1" id="KW-1133">Transmembrane helix</keyword>
<keyword evidence="1" id="KW-0812">Transmembrane</keyword>
<name>A0A8B6BJX3_MYTGA</name>